<evidence type="ECO:0000259" key="3">
    <source>
        <dbReference type="PROSITE" id="PS50206"/>
    </source>
</evidence>
<dbReference type="STRING" id="747525.W4KQ17"/>
<evidence type="ECO:0000256" key="2">
    <source>
        <dbReference type="ARBA" id="ARBA00022737"/>
    </source>
</evidence>
<keyword evidence="5" id="KW-1185">Reference proteome</keyword>
<dbReference type="SMART" id="SM00450">
    <property type="entry name" value="RHOD"/>
    <property type="match status" value="2"/>
</dbReference>
<dbReference type="HOGENOM" id="CLU_031618_3_1_1"/>
<organism evidence="4 5">
    <name type="scientific">Heterobasidion irregulare (strain TC 32-1)</name>
    <dbReference type="NCBI Taxonomy" id="747525"/>
    <lineage>
        <taxon>Eukaryota</taxon>
        <taxon>Fungi</taxon>
        <taxon>Dikarya</taxon>
        <taxon>Basidiomycota</taxon>
        <taxon>Agaricomycotina</taxon>
        <taxon>Agaricomycetes</taxon>
        <taxon>Russulales</taxon>
        <taxon>Bondarzewiaceae</taxon>
        <taxon>Heterobasidion</taxon>
        <taxon>Heterobasidion annosum species complex</taxon>
    </lineage>
</organism>
<dbReference type="AlphaFoldDB" id="W4KQ17"/>
<dbReference type="InterPro" id="IPR045078">
    <property type="entry name" value="TST/MPST-like"/>
</dbReference>
<evidence type="ECO:0000313" key="4">
    <source>
        <dbReference type="EMBL" id="ETW87495.1"/>
    </source>
</evidence>
<sequence>MLPLRPSATIFSRAFSSVRHKSTQAPLLITPKELQALKSSSDVCILDASWHMPNSPRKAHDEFLTRRIPGAHYFSLDEVASLNELGLMHMMPSGQIFAKALERLGISPSSYVVIYDSLGIFSAPRALFTFKALGHDNSSVLDGGLPRWEADGLKIESGTLAEVDKASYSPPPLNHSVIRSYEQMVANSSVKISDPVAELVLDARARGRYLGTDPEPRAGLSSGHIPHSFSLPFNHFLRTHTVPGSSASYTTYLSPHELRQKLVDSVGEANAQAIIEGKRNVITTCGSGMTAGIIWLGLKLINEFSSVSLYDESWTGYASRKESKIDKSDV</sequence>
<name>W4KQ17_HETIT</name>
<feature type="domain" description="Rhodanese" evidence="3">
    <location>
        <begin position="194"/>
        <end position="326"/>
    </location>
</feature>
<dbReference type="Pfam" id="PF00581">
    <property type="entry name" value="Rhodanese"/>
    <property type="match status" value="1"/>
</dbReference>
<dbReference type="FunCoup" id="W4KQ17">
    <property type="interactions" value="326"/>
</dbReference>
<dbReference type="EMBL" id="KI925454">
    <property type="protein sequence ID" value="ETW87495.1"/>
    <property type="molecule type" value="Genomic_DNA"/>
</dbReference>
<dbReference type="GeneID" id="20676793"/>
<dbReference type="CDD" id="cd01448">
    <property type="entry name" value="TST_Repeat_1"/>
    <property type="match status" value="1"/>
</dbReference>
<evidence type="ECO:0000256" key="1">
    <source>
        <dbReference type="ARBA" id="ARBA00022679"/>
    </source>
</evidence>
<dbReference type="Gene3D" id="3.40.250.10">
    <property type="entry name" value="Rhodanese-like domain"/>
    <property type="match status" value="2"/>
</dbReference>
<dbReference type="eggNOG" id="KOG1529">
    <property type="taxonomic scope" value="Eukaryota"/>
</dbReference>
<dbReference type="InParanoid" id="W4KQ17"/>
<dbReference type="GO" id="GO:0004792">
    <property type="term" value="F:thiosulfate-cyanide sulfurtransferase activity"/>
    <property type="evidence" value="ECO:0007669"/>
    <property type="project" value="TreeGrafter"/>
</dbReference>
<dbReference type="PROSITE" id="PS50206">
    <property type="entry name" value="RHODANESE_3"/>
    <property type="match status" value="2"/>
</dbReference>
<dbReference type="RefSeq" id="XP_009541389.1">
    <property type="nucleotide sequence ID" value="XM_009543094.1"/>
</dbReference>
<dbReference type="Proteomes" id="UP000030671">
    <property type="component" value="Unassembled WGS sequence"/>
</dbReference>
<reference evidence="4 5" key="1">
    <citation type="journal article" date="2012" name="New Phytol.">
        <title>Insight into trade-off between wood decay and parasitism from the genome of a fungal forest pathogen.</title>
        <authorList>
            <person name="Olson A."/>
            <person name="Aerts A."/>
            <person name="Asiegbu F."/>
            <person name="Belbahri L."/>
            <person name="Bouzid O."/>
            <person name="Broberg A."/>
            <person name="Canback B."/>
            <person name="Coutinho P.M."/>
            <person name="Cullen D."/>
            <person name="Dalman K."/>
            <person name="Deflorio G."/>
            <person name="van Diepen L.T."/>
            <person name="Dunand C."/>
            <person name="Duplessis S."/>
            <person name="Durling M."/>
            <person name="Gonthier P."/>
            <person name="Grimwood J."/>
            <person name="Fossdal C.G."/>
            <person name="Hansson D."/>
            <person name="Henrissat B."/>
            <person name="Hietala A."/>
            <person name="Himmelstrand K."/>
            <person name="Hoffmeister D."/>
            <person name="Hogberg N."/>
            <person name="James T.Y."/>
            <person name="Karlsson M."/>
            <person name="Kohler A."/>
            <person name="Kues U."/>
            <person name="Lee Y.H."/>
            <person name="Lin Y.C."/>
            <person name="Lind M."/>
            <person name="Lindquist E."/>
            <person name="Lombard V."/>
            <person name="Lucas S."/>
            <person name="Lunden K."/>
            <person name="Morin E."/>
            <person name="Murat C."/>
            <person name="Park J."/>
            <person name="Raffaello T."/>
            <person name="Rouze P."/>
            <person name="Salamov A."/>
            <person name="Schmutz J."/>
            <person name="Solheim H."/>
            <person name="Stahlberg J."/>
            <person name="Velez H."/>
            <person name="de Vries R.P."/>
            <person name="Wiebenga A."/>
            <person name="Woodward S."/>
            <person name="Yakovlev I."/>
            <person name="Garbelotto M."/>
            <person name="Martin F."/>
            <person name="Grigoriev I.V."/>
            <person name="Stenlid J."/>
        </authorList>
    </citation>
    <scope>NUCLEOTIDE SEQUENCE [LARGE SCALE GENOMIC DNA]</scope>
    <source>
        <strain evidence="4 5">TC 32-1</strain>
    </source>
</reference>
<dbReference type="GO" id="GO:0005739">
    <property type="term" value="C:mitochondrion"/>
    <property type="evidence" value="ECO:0007669"/>
    <property type="project" value="TreeGrafter"/>
</dbReference>
<evidence type="ECO:0000313" key="5">
    <source>
        <dbReference type="Proteomes" id="UP000030671"/>
    </source>
</evidence>
<dbReference type="OrthoDB" id="270167at2759"/>
<dbReference type="InterPro" id="IPR036873">
    <property type="entry name" value="Rhodanese-like_dom_sf"/>
</dbReference>
<keyword evidence="1" id="KW-0808">Transferase</keyword>
<dbReference type="PANTHER" id="PTHR11364">
    <property type="entry name" value="THIOSULFATE SULFERTANSFERASE"/>
    <property type="match status" value="1"/>
</dbReference>
<dbReference type="InterPro" id="IPR001763">
    <property type="entry name" value="Rhodanese-like_dom"/>
</dbReference>
<dbReference type="SUPFAM" id="SSF52821">
    <property type="entry name" value="Rhodanese/Cell cycle control phosphatase"/>
    <property type="match status" value="2"/>
</dbReference>
<accession>W4KQ17</accession>
<proteinExistence type="predicted"/>
<keyword evidence="2" id="KW-0677">Repeat</keyword>
<dbReference type="CDD" id="cd01449">
    <property type="entry name" value="TST_Repeat_2"/>
    <property type="match status" value="1"/>
</dbReference>
<dbReference type="KEGG" id="hir:HETIRDRAFT_457054"/>
<gene>
    <name evidence="4" type="ORF">HETIRDRAFT_457054</name>
</gene>
<feature type="domain" description="Rhodanese" evidence="3">
    <location>
        <begin position="39"/>
        <end position="157"/>
    </location>
</feature>
<dbReference type="PANTHER" id="PTHR11364:SF27">
    <property type="entry name" value="SULFURTRANSFERASE"/>
    <property type="match status" value="1"/>
</dbReference>
<protein>
    <recommendedName>
        <fullName evidence="3">Rhodanese domain-containing protein</fullName>
    </recommendedName>
</protein>